<comment type="caution">
    <text evidence="1">The sequence shown here is derived from an EMBL/GenBank/DDBJ whole genome shotgun (WGS) entry which is preliminary data.</text>
</comment>
<proteinExistence type="predicted"/>
<organism evidence="1 2">
    <name type="scientific">Caerostris extrusa</name>
    <name type="common">Bark spider</name>
    <name type="synonym">Caerostris bankana</name>
    <dbReference type="NCBI Taxonomy" id="172846"/>
    <lineage>
        <taxon>Eukaryota</taxon>
        <taxon>Metazoa</taxon>
        <taxon>Ecdysozoa</taxon>
        <taxon>Arthropoda</taxon>
        <taxon>Chelicerata</taxon>
        <taxon>Arachnida</taxon>
        <taxon>Araneae</taxon>
        <taxon>Araneomorphae</taxon>
        <taxon>Entelegynae</taxon>
        <taxon>Araneoidea</taxon>
        <taxon>Araneidae</taxon>
        <taxon>Caerostris</taxon>
    </lineage>
</organism>
<accession>A0AAV4WJ87</accession>
<dbReference type="Proteomes" id="UP001054945">
    <property type="component" value="Unassembled WGS sequence"/>
</dbReference>
<reference evidence="1 2" key="1">
    <citation type="submission" date="2021-06" db="EMBL/GenBank/DDBJ databases">
        <title>Caerostris extrusa draft genome.</title>
        <authorList>
            <person name="Kono N."/>
            <person name="Arakawa K."/>
        </authorList>
    </citation>
    <scope>NUCLEOTIDE SEQUENCE [LARGE SCALE GENOMIC DNA]</scope>
</reference>
<name>A0AAV4WJ87_CAEEX</name>
<evidence type="ECO:0000313" key="2">
    <source>
        <dbReference type="Proteomes" id="UP001054945"/>
    </source>
</evidence>
<gene>
    <name evidence="1" type="ORF">CEXT_257751</name>
</gene>
<sequence length="67" mass="7651">MNKSDEPTLFVRANVRKQPFTSGYTILGRHETLEDERCSGRPSPSKNEGMIEQAEQLIRSGRRMSII</sequence>
<protein>
    <submittedName>
        <fullName evidence="1">Uncharacterized protein</fullName>
    </submittedName>
</protein>
<dbReference type="EMBL" id="BPLR01016124">
    <property type="protein sequence ID" value="GIY81450.1"/>
    <property type="molecule type" value="Genomic_DNA"/>
</dbReference>
<evidence type="ECO:0000313" key="1">
    <source>
        <dbReference type="EMBL" id="GIY81450.1"/>
    </source>
</evidence>
<keyword evidence="2" id="KW-1185">Reference proteome</keyword>
<dbReference type="AlphaFoldDB" id="A0AAV4WJ87"/>